<accession>A0AAC9JR03</accession>
<feature type="transmembrane region" description="Helical" evidence="5">
    <location>
        <begin position="12"/>
        <end position="31"/>
    </location>
</feature>
<sequence length="308" mass="32848">MHIYLPIAEMSVNMFTLLAMGAAVGFISGMFGVGGGFLMTPLLIFLGIPPAIAVATQASQITASSVTGALGYWRRKALDFKLGGVLVAGGFVGTLLGVWFFNVMSRLGQLEFVIVVSYVTLFGIIGSLMLAESLKTMWATRRGVVPLSRRSGEHPWYLGLPWKMRFHRSKLYGSVIPIVTLAILIGFAGAVLGIGGGFILVPALIYLFRIPAAVVVGTSLFQILFTMMAATLLHAFTNQSVDVVLAMLLIIGGVMGAQFGARAGQNLKGESFRLLLAILVLGVGIRFAIDLVVRPQEPFSLVTVGARP</sequence>
<feature type="transmembrane region" description="Helical" evidence="5">
    <location>
        <begin position="273"/>
        <end position="293"/>
    </location>
</feature>
<dbReference type="PANTHER" id="PTHR43701">
    <property type="entry name" value="MEMBRANE TRANSPORTER PROTEIN MJ0441-RELATED"/>
    <property type="match status" value="1"/>
</dbReference>
<keyword evidence="4 5" id="KW-0472">Membrane</keyword>
<feature type="transmembrane region" description="Helical" evidence="5">
    <location>
        <begin position="243"/>
        <end position="261"/>
    </location>
</feature>
<dbReference type="GO" id="GO:0005886">
    <property type="term" value="C:plasma membrane"/>
    <property type="evidence" value="ECO:0007669"/>
    <property type="project" value="UniProtKB-SubCell"/>
</dbReference>
<reference evidence="6 7" key="1">
    <citation type="submission" date="2016-11" db="EMBL/GenBank/DDBJ databases">
        <title>Complete genome sequence of the aerobically denitrifying bacterium Chelatococcus daeguensis TAD1.</title>
        <authorList>
            <person name="Yang Y."/>
            <person name="Huang S."/>
            <person name="Lin E."/>
        </authorList>
    </citation>
    <scope>NUCLEOTIDE SEQUENCE [LARGE SCALE GENOMIC DNA]</scope>
    <source>
        <strain evidence="6 7">TAD1</strain>
    </source>
</reference>
<protein>
    <recommendedName>
        <fullName evidence="5">Probable membrane transporter protein</fullName>
    </recommendedName>
</protein>
<evidence type="ECO:0000256" key="3">
    <source>
        <dbReference type="ARBA" id="ARBA00022989"/>
    </source>
</evidence>
<comment type="subcellular location">
    <subcellularLocation>
        <location evidence="5">Cell membrane</location>
        <topology evidence="5">Multi-pass membrane protein</topology>
    </subcellularLocation>
    <subcellularLocation>
        <location evidence="1">Membrane</location>
        <topology evidence="1">Multi-pass membrane protein</topology>
    </subcellularLocation>
</comment>
<feature type="transmembrane region" description="Helical" evidence="5">
    <location>
        <begin position="210"/>
        <end position="236"/>
    </location>
</feature>
<evidence type="ECO:0000313" key="6">
    <source>
        <dbReference type="EMBL" id="APF38613.1"/>
    </source>
</evidence>
<dbReference type="Proteomes" id="UP000182703">
    <property type="component" value="Chromosome"/>
</dbReference>
<dbReference type="PANTHER" id="PTHR43701:SF12">
    <property type="entry name" value="MEMBRANE TRANSPORTER PROTEIN YTNM-RELATED"/>
    <property type="match status" value="1"/>
</dbReference>
<gene>
    <name evidence="6" type="ORF">BOQ54_15860</name>
</gene>
<dbReference type="KEGG" id="cdq:BOQ54_15860"/>
<dbReference type="RefSeq" id="WP_055460211.1">
    <property type="nucleotide sequence ID" value="NZ_CP018095.1"/>
</dbReference>
<evidence type="ECO:0000256" key="4">
    <source>
        <dbReference type="ARBA" id="ARBA00023136"/>
    </source>
</evidence>
<dbReference type="InterPro" id="IPR051598">
    <property type="entry name" value="TSUP/Inactive_protease-like"/>
</dbReference>
<keyword evidence="5" id="KW-1003">Cell membrane</keyword>
<dbReference type="EMBL" id="CP018095">
    <property type="protein sequence ID" value="APF38613.1"/>
    <property type="molecule type" value="Genomic_DNA"/>
</dbReference>
<keyword evidence="2 5" id="KW-0812">Transmembrane</keyword>
<keyword evidence="7" id="KW-1185">Reference proteome</keyword>
<name>A0AAC9JR03_9HYPH</name>
<evidence type="ECO:0000256" key="1">
    <source>
        <dbReference type="ARBA" id="ARBA00004141"/>
    </source>
</evidence>
<feature type="transmembrane region" description="Helical" evidence="5">
    <location>
        <begin position="112"/>
        <end position="131"/>
    </location>
</feature>
<feature type="transmembrane region" description="Helical" evidence="5">
    <location>
        <begin position="171"/>
        <end position="204"/>
    </location>
</feature>
<evidence type="ECO:0000256" key="2">
    <source>
        <dbReference type="ARBA" id="ARBA00022692"/>
    </source>
</evidence>
<keyword evidence="3 5" id="KW-1133">Transmembrane helix</keyword>
<evidence type="ECO:0000256" key="5">
    <source>
        <dbReference type="RuleBase" id="RU363041"/>
    </source>
</evidence>
<feature type="transmembrane region" description="Helical" evidence="5">
    <location>
        <begin position="37"/>
        <end position="59"/>
    </location>
</feature>
<dbReference type="InterPro" id="IPR002781">
    <property type="entry name" value="TM_pro_TauE-like"/>
</dbReference>
<comment type="similarity">
    <text evidence="5">Belongs to the 4-toluene sulfonate uptake permease (TSUP) (TC 2.A.102) family.</text>
</comment>
<evidence type="ECO:0000313" key="7">
    <source>
        <dbReference type="Proteomes" id="UP000182703"/>
    </source>
</evidence>
<dbReference type="Pfam" id="PF01925">
    <property type="entry name" value="TauE"/>
    <property type="match status" value="1"/>
</dbReference>
<organism evidence="6 7">
    <name type="scientific">Chelatococcus daeguensis</name>
    <dbReference type="NCBI Taxonomy" id="444444"/>
    <lineage>
        <taxon>Bacteria</taxon>
        <taxon>Pseudomonadati</taxon>
        <taxon>Pseudomonadota</taxon>
        <taxon>Alphaproteobacteria</taxon>
        <taxon>Hyphomicrobiales</taxon>
        <taxon>Chelatococcaceae</taxon>
        <taxon>Chelatococcus</taxon>
    </lineage>
</organism>
<proteinExistence type="inferred from homology"/>
<feature type="transmembrane region" description="Helical" evidence="5">
    <location>
        <begin position="80"/>
        <end position="100"/>
    </location>
</feature>
<dbReference type="AlphaFoldDB" id="A0AAC9JR03"/>